<feature type="compositionally biased region" description="Low complexity" evidence="1">
    <location>
        <begin position="1"/>
        <end position="13"/>
    </location>
</feature>
<dbReference type="InterPro" id="IPR028011">
    <property type="entry name" value="DUF4476"/>
</dbReference>
<evidence type="ECO:0000256" key="1">
    <source>
        <dbReference type="SAM" id="MobiDB-lite"/>
    </source>
</evidence>
<name>A0A6S6UKR9_9BACT</name>
<feature type="compositionally biased region" description="Basic residues" evidence="1">
    <location>
        <begin position="65"/>
        <end position="104"/>
    </location>
</feature>
<accession>A0A6S6UKR9</accession>
<reference evidence="3" key="1">
    <citation type="submission" date="2020-01" db="EMBL/GenBank/DDBJ databases">
        <authorList>
            <person name="Meier V. D."/>
            <person name="Meier V D."/>
        </authorList>
    </citation>
    <scope>NUCLEOTIDE SEQUENCE</scope>
    <source>
        <strain evidence="3">HLG_WM_MAG_10</strain>
    </source>
</reference>
<feature type="non-terminal residue" evidence="3">
    <location>
        <position position="1"/>
    </location>
</feature>
<feature type="domain" description="DUF4476" evidence="2">
    <location>
        <begin position="142"/>
        <end position="226"/>
    </location>
</feature>
<dbReference type="EMBL" id="CACVAQ010000514">
    <property type="protein sequence ID" value="CAA6829722.1"/>
    <property type="molecule type" value="Genomic_DNA"/>
</dbReference>
<gene>
    <name evidence="3" type="ORF">HELGO_WM25497</name>
</gene>
<feature type="compositionally biased region" description="Low complexity" evidence="1">
    <location>
        <begin position="54"/>
        <end position="64"/>
    </location>
</feature>
<sequence>STKNRGGSPNYGRPGNGGRPNGSGHNTGRPGNGGRPNGSGHNTGRPGNGGRPNGSGHNNNGHNNNGHHGHNGHNNNGHHGHNGHNNNGHHGHNGHNNNGHHGHNGHNNNGHRPNNGHHGRHGHNYNSYCNYSNHNYGWNPICRADFSIGCRSIRGFHDESDRFRAARRFVRNNYVNAHQIADIMMMFRHESTKLEFAKYAFHRTCDIQNYGIVFAQLTYKSSRRDLDCYVRDFQW</sequence>
<dbReference type="AlphaFoldDB" id="A0A6S6UKR9"/>
<dbReference type="Pfam" id="PF14771">
    <property type="entry name" value="DUF4476"/>
    <property type="match status" value="1"/>
</dbReference>
<feature type="region of interest" description="Disordered" evidence="1">
    <location>
        <begin position="1"/>
        <end position="119"/>
    </location>
</feature>
<organism evidence="3">
    <name type="scientific">uncultured Aureispira sp</name>
    <dbReference type="NCBI Taxonomy" id="1331704"/>
    <lineage>
        <taxon>Bacteria</taxon>
        <taxon>Pseudomonadati</taxon>
        <taxon>Bacteroidota</taxon>
        <taxon>Saprospiria</taxon>
        <taxon>Saprospirales</taxon>
        <taxon>Saprospiraceae</taxon>
        <taxon>Aureispira</taxon>
        <taxon>environmental samples</taxon>
    </lineage>
</organism>
<proteinExistence type="predicted"/>
<evidence type="ECO:0000313" key="3">
    <source>
        <dbReference type="EMBL" id="CAA6829722.1"/>
    </source>
</evidence>
<protein>
    <submittedName>
        <fullName evidence="3">HlyD family of secretion proteins</fullName>
    </submittedName>
</protein>
<evidence type="ECO:0000259" key="2">
    <source>
        <dbReference type="Pfam" id="PF14771"/>
    </source>
</evidence>